<dbReference type="PANTHER" id="PTHR37947">
    <property type="entry name" value="BLL2462 PROTEIN"/>
    <property type="match status" value="1"/>
</dbReference>
<sequence length="767" mass="85545">MNTFTLQPVTSIWIVLILAVCALLMMFVRPSFSKISKGQRQTLNLLRTGVVLLALLGLLRPGCVQTEEELQSGVLLCLLDTSRSMELPHDKDDSTRWDAIVDTMRKNEGRFQQLADKKIDVRFYGFDNEMVQLEFDGQLNLPSKPEGGETDLASPLFNSSRETRGERLIGVVLMSDGVPTVLNPPVEISQAVTPLVNMETPLFSIPLGSPADTGQSRDVAITNFAEQHVVNVKNRLIAEATVATRGYQGQDIRVELVVIDSSGREEVVNPPRIVTPQRATQEIIVPFEYKPTEPGEFRIKVRAVPMPGEIALRNNELDAFLTVNDKGLSVVLIDGGMLWEQSFMRRSLATAEFLDLQFIPIYPSEIDAGPRDELVELFEDETVDVFILSNIDSRLLYDEVQSPLGLRALSDAVTKRGKGLMMLGGPHSFGPGLYHQTPLDDLLPIKMLPTERQDFGTDIVRRFHISGELKMKPAANHPLTQLGDDSPGWSKLPPLVGANRFAGVKKNALILLESDDQAAHPLLVASINGGRILAFAGDSLWRWNMKRHEDQARTFKPEYDQFWRQAILWLANWDSRNDDSISIEFPQRRFQPKGRVRFGVNAQSITGETLTDVIYKAVLTQPDGETQLVAVTDTGPGNWSEVERDMIAQPGVYLLEVEGQRNGTSLGTAQRQFVVVDRDVEKSNPVADVERMAMLANQTRDFGGKLIGPDELSDVLDAMIKDPPVEKVQIPTKWKFGETMSHSLGFLMIFVALLATEWVLRKKWGLV</sequence>
<keyword evidence="1" id="KW-0472">Membrane</keyword>
<dbReference type="EMBL" id="CP042912">
    <property type="protein sequence ID" value="QEG21678.1"/>
    <property type="molecule type" value="Genomic_DNA"/>
</dbReference>
<evidence type="ECO:0000256" key="1">
    <source>
        <dbReference type="SAM" id="Phobius"/>
    </source>
</evidence>
<evidence type="ECO:0000313" key="4">
    <source>
        <dbReference type="Proteomes" id="UP000322214"/>
    </source>
</evidence>
<feature type="domain" description="Putative glutamine amidotransferase" evidence="2">
    <location>
        <begin position="384"/>
        <end position="570"/>
    </location>
</feature>
<dbReference type="Proteomes" id="UP000322214">
    <property type="component" value="Chromosome"/>
</dbReference>
<proteinExistence type="predicted"/>
<dbReference type="SUPFAM" id="SSF53300">
    <property type="entry name" value="vWA-like"/>
    <property type="match status" value="1"/>
</dbReference>
<keyword evidence="1" id="KW-1133">Transmembrane helix</keyword>
<dbReference type="Pfam" id="PF07090">
    <property type="entry name" value="GATase1_like"/>
    <property type="match status" value="1"/>
</dbReference>
<dbReference type="InterPro" id="IPR029062">
    <property type="entry name" value="Class_I_gatase-like"/>
</dbReference>
<organism evidence="3 4">
    <name type="scientific">Mariniblastus fucicola</name>
    <dbReference type="NCBI Taxonomy" id="980251"/>
    <lineage>
        <taxon>Bacteria</taxon>
        <taxon>Pseudomonadati</taxon>
        <taxon>Planctomycetota</taxon>
        <taxon>Planctomycetia</taxon>
        <taxon>Pirellulales</taxon>
        <taxon>Pirellulaceae</taxon>
        <taxon>Mariniblastus</taxon>
    </lineage>
</organism>
<feature type="transmembrane region" description="Helical" evidence="1">
    <location>
        <begin position="12"/>
        <end position="32"/>
    </location>
</feature>
<gene>
    <name evidence="3" type="ORF">MFFC18_15360</name>
</gene>
<dbReference type="InterPro" id="IPR010768">
    <property type="entry name" value="GATase1-like"/>
</dbReference>
<keyword evidence="1" id="KW-0812">Transmembrane</keyword>
<dbReference type="Gene3D" id="3.40.50.880">
    <property type="match status" value="1"/>
</dbReference>
<dbReference type="OrthoDB" id="9781333at2"/>
<dbReference type="KEGG" id="mff:MFFC18_15360"/>
<reference evidence="3 4" key="1">
    <citation type="submission" date="2019-08" db="EMBL/GenBank/DDBJ databases">
        <title>Deep-cultivation of Planctomycetes and their phenomic and genomic characterization uncovers novel biology.</title>
        <authorList>
            <person name="Wiegand S."/>
            <person name="Jogler M."/>
            <person name="Boedeker C."/>
            <person name="Pinto D."/>
            <person name="Vollmers J."/>
            <person name="Rivas-Marin E."/>
            <person name="Kohn T."/>
            <person name="Peeters S.H."/>
            <person name="Heuer A."/>
            <person name="Rast P."/>
            <person name="Oberbeckmann S."/>
            <person name="Bunk B."/>
            <person name="Jeske O."/>
            <person name="Meyerdierks A."/>
            <person name="Storesund J.E."/>
            <person name="Kallscheuer N."/>
            <person name="Luecker S."/>
            <person name="Lage O.M."/>
            <person name="Pohl T."/>
            <person name="Merkel B.J."/>
            <person name="Hornburger P."/>
            <person name="Mueller R.-W."/>
            <person name="Bruemmer F."/>
            <person name="Labrenz M."/>
            <person name="Spormann A.M."/>
            <person name="Op den Camp H."/>
            <person name="Overmann J."/>
            <person name="Amann R."/>
            <person name="Jetten M.S.M."/>
            <person name="Mascher T."/>
            <person name="Medema M.H."/>
            <person name="Devos D.P."/>
            <person name="Kaster A.-K."/>
            <person name="Ovreas L."/>
            <person name="Rohde M."/>
            <person name="Galperin M.Y."/>
            <person name="Jogler C."/>
        </authorList>
    </citation>
    <scope>NUCLEOTIDE SEQUENCE [LARGE SCALE GENOMIC DNA]</scope>
    <source>
        <strain evidence="3 4">FC18</strain>
    </source>
</reference>
<protein>
    <recommendedName>
        <fullName evidence="2">Putative glutamine amidotransferase domain-containing protein</fullName>
    </recommendedName>
</protein>
<keyword evidence="4" id="KW-1185">Reference proteome</keyword>
<dbReference type="STRING" id="980251.GCA_001642875_02532"/>
<dbReference type="AlphaFoldDB" id="A0A5B9P5L4"/>
<accession>A0A5B9P5L4</accession>
<evidence type="ECO:0000313" key="3">
    <source>
        <dbReference type="EMBL" id="QEG21678.1"/>
    </source>
</evidence>
<dbReference type="InterPro" id="IPR036465">
    <property type="entry name" value="vWFA_dom_sf"/>
</dbReference>
<evidence type="ECO:0000259" key="2">
    <source>
        <dbReference type="Pfam" id="PF07090"/>
    </source>
</evidence>
<dbReference type="PANTHER" id="PTHR37947:SF1">
    <property type="entry name" value="BLL2462 PROTEIN"/>
    <property type="match status" value="1"/>
</dbReference>
<dbReference type="RefSeq" id="WP_075084962.1">
    <property type="nucleotide sequence ID" value="NZ_CP042912.1"/>
</dbReference>
<dbReference type="SUPFAM" id="SSF52317">
    <property type="entry name" value="Class I glutamine amidotransferase-like"/>
    <property type="match status" value="1"/>
</dbReference>
<name>A0A5B9P5L4_9BACT</name>